<dbReference type="Gene3D" id="2.40.50.140">
    <property type="entry name" value="Nucleic acid-binding proteins"/>
    <property type="match status" value="1"/>
</dbReference>
<comment type="subcellular location">
    <subcellularLocation>
        <location evidence="2">Cytoplasm</location>
    </subcellularLocation>
</comment>
<evidence type="ECO:0000256" key="6">
    <source>
        <dbReference type="ARBA" id="ARBA00022490"/>
    </source>
</evidence>
<protein>
    <recommendedName>
        <fullName evidence="4">Ribonuclease G</fullName>
    </recommendedName>
</protein>
<evidence type="ECO:0000256" key="15">
    <source>
        <dbReference type="ARBA" id="ARBA00022842"/>
    </source>
</evidence>
<evidence type="ECO:0000256" key="8">
    <source>
        <dbReference type="ARBA" id="ARBA00022552"/>
    </source>
</evidence>
<dbReference type="Proteomes" id="UP000255423">
    <property type="component" value="Unassembled WGS sequence"/>
</dbReference>
<evidence type="ECO:0000313" key="20">
    <source>
        <dbReference type="Proteomes" id="UP000255423"/>
    </source>
</evidence>
<name>A0A380S6S8_FIBSU</name>
<evidence type="ECO:0000256" key="17">
    <source>
        <dbReference type="ARBA" id="ARBA00023136"/>
    </source>
</evidence>
<dbReference type="GO" id="GO:0006364">
    <property type="term" value="P:rRNA processing"/>
    <property type="evidence" value="ECO:0007669"/>
    <property type="project" value="UniProtKB-KW"/>
</dbReference>
<evidence type="ECO:0000256" key="10">
    <source>
        <dbReference type="ARBA" id="ARBA00022722"/>
    </source>
</evidence>
<dbReference type="PANTHER" id="PTHR30001:SF1">
    <property type="entry name" value="RIBONUCLEASE E_G-LIKE PROTEIN, CHLOROPLASTIC"/>
    <property type="match status" value="1"/>
</dbReference>
<keyword evidence="15" id="KW-0460">Magnesium</keyword>
<dbReference type="Pfam" id="PF20833">
    <property type="entry name" value="RNase_E_G_Thio"/>
    <property type="match status" value="1"/>
</dbReference>
<evidence type="ECO:0000256" key="4">
    <source>
        <dbReference type="ARBA" id="ARBA00017719"/>
    </source>
</evidence>
<evidence type="ECO:0000313" key="19">
    <source>
        <dbReference type="EMBL" id="SUQ24520.1"/>
    </source>
</evidence>
<dbReference type="Pfam" id="PF10150">
    <property type="entry name" value="RNase_E_G"/>
    <property type="match status" value="1"/>
</dbReference>
<evidence type="ECO:0000256" key="13">
    <source>
        <dbReference type="ARBA" id="ARBA00022759"/>
    </source>
</evidence>
<keyword evidence="8" id="KW-0698">rRNA processing</keyword>
<keyword evidence="16" id="KW-0694">RNA-binding</keyword>
<dbReference type="InterPro" id="IPR019307">
    <property type="entry name" value="RNA-bd_AU-1/RNase_E/G"/>
</dbReference>
<keyword evidence="12" id="KW-0699">rRNA-binding</keyword>
<comment type="cofactor">
    <cofactor evidence="1">
        <name>Mg(2+)</name>
        <dbReference type="ChEBI" id="CHEBI:18420"/>
    </cofactor>
</comment>
<evidence type="ECO:0000256" key="14">
    <source>
        <dbReference type="ARBA" id="ARBA00022801"/>
    </source>
</evidence>
<dbReference type="PANTHER" id="PTHR30001">
    <property type="entry name" value="RIBONUCLEASE"/>
    <property type="match status" value="1"/>
</dbReference>
<evidence type="ECO:0000256" key="12">
    <source>
        <dbReference type="ARBA" id="ARBA00022730"/>
    </source>
</evidence>
<keyword evidence="17" id="KW-0472">Membrane</keyword>
<dbReference type="GO" id="GO:0004519">
    <property type="term" value="F:endonuclease activity"/>
    <property type="evidence" value="ECO:0007669"/>
    <property type="project" value="UniProtKB-KW"/>
</dbReference>
<dbReference type="EMBL" id="UHJL01000002">
    <property type="protein sequence ID" value="SUQ24520.1"/>
    <property type="molecule type" value="Genomic_DNA"/>
</dbReference>
<evidence type="ECO:0000259" key="18">
    <source>
        <dbReference type="PROSITE" id="PS50126"/>
    </source>
</evidence>
<keyword evidence="10" id="KW-0540">Nuclease</keyword>
<dbReference type="Pfam" id="PF00575">
    <property type="entry name" value="S1"/>
    <property type="match status" value="1"/>
</dbReference>
<evidence type="ECO:0000256" key="11">
    <source>
        <dbReference type="ARBA" id="ARBA00022723"/>
    </source>
</evidence>
<dbReference type="AlphaFoldDB" id="A0A380S6S8"/>
<dbReference type="InterPro" id="IPR048583">
    <property type="entry name" value="RNase_E_G_thioredoxin-like"/>
</dbReference>
<keyword evidence="9" id="KW-0819">tRNA processing</keyword>
<keyword evidence="7" id="KW-0997">Cell inner membrane</keyword>
<keyword evidence="6" id="KW-0963">Cytoplasm</keyword>
<evidence type="ECO:0000256" key="1">
    <source>
        <dbReference type="ARBA" id="ARBA00001946"/>
    </source>
</evidence>
<dbReference type="GO" id="GO:0004540">
    <property type="term" value="F:RNA nuclease activity"/>
    <property type="evidence" value="ECO:0007669"/>
    <property type="project" value="InterPro"/>
</dbReference>
<evidence type="ECO:0000256" key="3">
    <source>
        <dbReference type="ARBA" id="ARBA00005663"/>
    </source>
</evidence>
<dbReference type="PROSITE" id="PS50126">
    <property type="entry name" value="S1"/>
    <property type="match status" value="1"/>
</dbReference>
<dbReference type="InterPro" id="IPR004659">
    <property type="entry name" value="RNase_E/G"/>
</dbReference>
<dbReference type="GO" id="GO:0046872">
    <property type="term" value="F:metal ion binding"/>
    <property type="evidence" value="ECO:0007669"/>
    <property type="project" value="UniProtKB-KW"/>
</dbReference>
<dbReference type="Gene3D" id="3.40.1260.20">
    <property type="entry name" value="Ribonuclease E, catalytic domain"/>
    <property type="match status" value="1"/>
</dbReference>
<dbReference type="GO" id="GO:0005737">
    <property type="term" value="C:cytoplasm"/>
    <property type="evidence" value="ECO:0007669"/>
    <property type="project" value="UniProtKB-SubCell"/>
</dbReference>
<keyword evidence="14" id="KW-0378">Hydrolase</keyword>
<evidence type="ECO:0000256" key="9">
    <source>
        <dbReference type="ARBA" id="ARBA00022694"/>
    </source>
</evidence>
<keyword evidence="13" id="KW-0255">Endonuclease</keyword>
<organism evidence="19 20">
    <name type="scientific">Fibrobacter succinogenes</name>
    <name type="common">Bacteroides succinogenes</name>
    <dbReference type="NCBI Taxonomy" id="833"/>
    <lineage>
        <taxon>Bacteria</taxon>
        <taxon>Pseudomonadati</taxon>
        <taxon>Fibrobacterota</taxon>
        <taxon>Fibrobacteria</taxon>
        <taxon>Fibrobacterales</taxon>
        <taxon>Fibrobacteraceae</taxon>
        <taxon>Fibrobacter</taxon>
    </lineage>
</organism>
<evidence type="ECO:0000256" key="2">
    <source>
        <dbReference type="ARBA" id="ARBA00004496"/>
    </source>
</evidence>
<dbReference type="SUPFAM" id="SSF50249">
    <property type="entry name" value="Nucleic acid-binding proteins"/>
    <property type="match status" value="1"/>
</dbReference>
<evidence type="ECO:0000256" key="5">
    <source>
        <dbReference type="ARBA" id="ARBA00022475"/>
    </source>
</evidence>
<comment type="similarity">
    <text evidence="3">Belongs to the RNase E/G family. RNase G subfamily.</text>
</comment>
<dbReference type="InterPro" id="IPR012340">
    <property type="entry name" value="NA-bd_OB-fold"/>
</dbReference>
<accession>A0A380S6S8</accession>
<sequence>MANKCKRGILISKTPYEKRIAIMEDGELAELVVEGVSSNRVLGNIYKGVVQKVLPALKAAFIDIGLEKAGFLHQEDAMDRNELLRREYGDDDDEGDASKEISIDEILQEGQEIMVQVVKEPISTKGARLTTHLSFAGRFLVCMPGTNFVGVSKRERDPVKRREFKKVVRRLKGRDVGYIVRTNGLNESEFEINKQMRELESKWEQTKYNFETMPPETCIYEESDSIEQTVREYFGDNTDYVYIDNRDEYFALRDYLKVLSPDKLDKVKLWSSSESLFEYFKIENDYARSLQRQVPLPRGGNLVIEQTEALVSIDVNTGPKVHGKDQGKIILETNLDACHEIAKQLRLRDVGGLIIIDFIDMETDEDREAVYQEFRKAIRRDKAPISPAPISQFGLMEVTRKRVRVNLMTEKTECCPVCNGSGRIATLESTLGMIDRWLARAHTKGRLREVTLVVSAPVIDVLCKDLNRMFNYLEYKHNIKISLVEDEYAHINQFWMYDKNNEDITDLYNFA</sequence>
<dbReference type="RefSeq" id="WP_085491757.1">
    <property type="nucleotide sequence ID" value="NZ_UHJL01000002.1"/>
</dbReference>
<evidence type="ECO:0000256" key="7">
    <source>
        <dbReference type="ARBA" id="ARBA00022519"/>
    </source>
</evidence>
<dbReference type="NCBIfam" id="TIGR00757">
    <property type="entry name" value="RNaseEG"/>
    <property type="match status" value="1"/>
</dbReference>
<dbReference type="SMART" id="SM00316">
    <property type="entry name" value="S1"/>
    <property type="match status" value="1"/>
</dbReference>
<dbReference type="CDD" id="cd04453">
    <property type="entry name" value="S1_RNase_E"/>
    <property type="match status" value="1"/>
</dbReference>
<dbReference type="GO" id="GO:0019843">
    <property type="term" value="F:rRNA binding"/>
    <property type="evidence" value="ECO:0007669"/>
    <property type="project" value="UniProtKB-KW"/>
</dbReference>
<dbReference type="GO" id="GO:0016787">
    <property type="term" value="F:hydrolase activity"/>
    <property type="evidence" value="ECO:0007669"/>
    <property type="project" value="UniProtKB-KW"/>
</dbReference>
<reference evidence="19 20" key="1">
    <citation type="submission" date="2017-08" db="EMBL/GenBank/DDBJ databases">
        <authorList>
            <person name="de Groot N.N."/>
        </authorList>
    </citation>
    <scope>NUCLEOTIDE SEQUENCE [LARGE SCALE GENOMIC DNA]</scope>
    <source>
        <strain evidence="19 20">HM2</strain>
    </source>
</reference>
<feature type="domain" description="S1 motif" evidence="18">
    <location>
        <begin position="43"/>
        <end position="132"/>
    </location>
</feature>
<gene>
    <name evidence="19" type="ORF">SAMN05661053_1926</name>
</gene>
<proteinExistence type="inferred from homology"/>
<evidence type="ECO:0000256" key="16">
    <source>
        <dbReference type="ARBA" id="ARBA00022884"/>
    </source>
</evidence>
<keyword evidence="5" id="KW-1003">Cell membrane</keyword>
<dbReference type="InterPro" id="IPR003029">
    <property type="entry name" value="S1_domain"/>
</dbReference>
<dbReference type="GO" id="GO:0008033">
    <property type="term" value="P:tRNA processing"/>
    <property type="evidence" value="ECO:0007669"/>
    <property type="project" value="UniProtKB-KW"/>
</dbReference>
<keyword evidence="11" id="KW-0479">Metal-binding</keyword>